<sequence length="155" mass="16703">MIDRLVSALLLEGQRSDCDPSEWYLPVEAAGCGELDGQLDLFSGEAVEGRENVLRRLPKGADRDLIGQALDSDMHVFLTRDADILKVGPSLTKLGLVATSPARLMGTLAAYGVTPFAGGLAEHSNCPFRSGVLLNDLQRMSYLIEALYPPDALDD</sequence>
<keyword evidence="2" id="KW-1185">Reference proteome</keyword>
<protein>
    <recommendedName>
        <fullName evidence="3">DUF3368 domain-containing protein</fullName>
    </recommendedName>
</protein>
<dbReference type="EMBL" id="RJLN01000001">
    <property type="protein sequence ID" value="RNM01877.1"/>
    <property type="molecule type" value="Genomic_DNA"/>
</dbReference>
<name>A0ABX9WMI0_9ACTN</name>
<reference evidence="1 2" key="1">
    <citation type="submission" date="2018-11" db="EMBL/GenBank/DDBJ databases">
        <title>Micromonospora sp. PPF5-17, a new actinomycetes isolated from a hot spring soil.</title>
        <authorList>
            <person name="Thawai C."/>
        </authorList>
    </citation>
    <scope>NUCLEOTIDE SEQUENCE [LARGE SCALE GENOMIC DNA]</scope>
    <source>
        <strain evidence="1 2">PPF5-17</strain>
    </source>
</reference>
<organism evidence="1 2">
    <name type="scientific">Micromonospora solifontis</name>
    <dbReference type="NCBI Taxonomy" id="2487138"/>
    <lineage>
        <taxon>Bacteria</taxon>
        <taxon>Bacillati</taxon>
        <taxon>Actinomycetota</taxon>
        <taxon>Actinomycetes</taxon>
        <taxon>Micromonosporales</taxon>
        <taxon>Micromonosporaceae</taxon>
        <taxon>Micromonospora</taxon>
    </lineage>
</organism>
<evidence type="ECO:0000313" key="2">
    <source>
        <dbReference type="Proteomes" id="UP000280698"/>
    </source>
</evidence>
<gene>
    <name evidence="1" type="ORF">EFE23_00415</name>
</gene>
<evidence type="ECO:0008006" key="3">
    <source>
        <dbReference type="Google" id="ProtNLM"/>
    </source>
</evidence>
<proteinExistence type="predicted"/>
<dbReference type="Proteomes" id="UP000280698">
    <property type="component" value="Unassembled WGS sequence"/>
</dbReference>
<comment type="caution">
    <text evidence="1">The sequence shown here is derived from an EMBL/GenBank/DDBJ whole genome shotgun (WGS) entry which is preliminary data.</text>
</comment>
<accession>A0ABX9WMI0</accession>
<evidence type="ECO:0000313" key="1">
    <source>
        <dbReference type="EMBL" id="RNM01877.1"/>
    </source>
</evidence>